<sequence length="382" mass="42809">MENHRKDENNLRNMFIGLENSTHLAACSQSPMLKNVWKSLEKYRKDILEYGNPWELWSEKVDQIRSLIAHLIGANRDEIAITFSVSSAFSGLVSGLGKSGKKNIVTSDLEYPTTNYIAIAQEKNGWRHKTIKHRNGIISGDQYGDAIDNKTELATVVHVSSLNGFRQDLKSIGEICHGKGAEMYVDCYQSLGTIPLDVKKTGIDYMAGGMLKWLLGSSGIAFLYVRKDLAEDMDPSSTGWLSQTDPFKFGAEELNFAEGARRFESGTLSIPSAYASIEGIKTVMETGTEFIKDRIEELSSFALDLASDMGFKSPTPVDRDMRGGIVAIDLDHPFEMENILRKDYRIFTSARGSSLRIAPHFYNTKEDIIRFFEKLKTIQTGR</sequence>
<proteinExistence type="predicted"/>
<dbReference type="InterPro" id="IPR015422">
    <property type="entry name" value="PyrdxlP-dep_Trfase_small"/>
</dbReference>
<reference evidence="2 3" key="1">
    <citation type="submission" date="2023-09" db="EMBL/GenBank/DDBJ databases">
        <authorList>
            <person name="Golyshina O.V."/>
            <person name="Lunev E.A."/>
            <person name="Bargiela R."/>
            <person name="Gaines M.C."/>
            <person name="Daum B."/>
            <person name="Bale N.J."/>
            <person name="Koenen M."/>
            <person name="Sinninghe Damst J.S."/>
            <person name="Yakimov M."/>
            <person name="Golyshin P.N."/>
        </authorList>
    </citation>
    <scope>NUCLEOTIDE SEQUENCE [LARGE SCALE GENOMIC DNA]</scope>
    <source>
        <strain evidence="2 3">M1</strain>
    </source>
</reference>
<dbReference type="KEGG" id="omr:OXIME_001629"/>
<dbReference type="InterPro" id="IPR015421">
    <property type="entry name" value="PyrdxlP-dep_Trfase_major"/>
</dbReference>
<dbReference type="Proteomes" id="UP001451606">
    <property type="component" value="Chromosome"/>
</dbReference>
<dbReference type="InterPro" id="IPR015424">
    <property type="entry name" value="PyrdxlP-dep_Trfase"/>
</dbReference>
<organism evidence="2 3">
    <name type="scientific">Oxyplasma meridianum</name>
    <dbReference type="NCBI Taxonomy" id="3073602"/>
    <lineage>
        <taxon>Archaea</taxon>
        <taxon>Methanobacteriati</taxon>
        <taxon>Thermoplasmatota</taxon>
        <taxon>Thermoplasmata</taxon>
        <taxon>Thermoplasmatales</taxon>
        <taxon>Thermoplasmataceae</taxon>
        <taxon>Oxyplasma</taxon>
    </lineage>
</organism>
<name>A0AAX4NI52_9ARCH</name>
<accession>A0AAX4NI52</accession>
<dbReference type="Gene3D" id="3.40.640.10">
    <property type="entry name" value="Type I PLP-dependent aspartate aminotransferase-like (Major domain)"/>
    <property type="match status" value="1"/>
</dbReference>
<dbReference type="Pfam" id="PF00266">
    <property type="entry name" value="Aminotran_5"/>
    <property type="match status" value="1"/>
</dbReference>
<keyword evidence="2" id="KW-0032">Aminotransferase</keyword>
<dbReference type="RefSeq" id="WP_393971355.1">
    <property type="nucleotide sequence ID" value="NZ_CP133772.1"/>
</dbReference>
<evidence type="ECO:0000313" key="2">
    <source>
        <dbReference type="EMBL" id="WYY01033.1"/>
    </source>
</evidence>
<dbReference type="GO" id="GO:0008483">
    <property type="term" value="F:transaminase activity"/>
    <property type="evidence" value="ECO:0007669"/>
    <property type="project" value="UniProtKB-KW"/>
</dbReference>
<evidence type="ECO:0000313" key="3">
    <source>
        <dbReference type="Proteomes" id="UP001451606"/>
    </source>
</evidence>
<dbReference type="GeneID" id="95968367"/>
<dbReference type="InterPro" id="IPR000192">
    <property type="entry name" value="Aminotrans_V_dom"/>
</dbReference>
<evidence type="ECO:0000259" key="1">
    <source>
        <dbReference type="Pfam" id="PF00266"/>
    </source>
</evidence>
<protein>
    <submittedName>
        <fullName evidence="2">Aminotransferase class V-fold PLP-dependent enzyme</fullName>
    </submittedName>
</protein>
<dbReference type="Gene3D" id="3.90.1150.10">
    <property type="entry name" value="Aspartate Aminotransferase, domain 1"/>
    <property type="match status" value="1"/>
</dbReference>
<dbReference type="PANTHER" id="PTHR43586:SF15">
    <property type="entry name" value="BLR3095 PROTEIN"/>
    <property type="match status" value="1"/>
</dbReference>
<keyword evidence="2" id="KW-0808">Transferase</keyword>
<gene>
    <name evidence="2" type="ORF">OXIME_001629</name>
</gene>
<dbReference type="AlphaFoldDB" id="A0AAX4NI52"/>
<feature type="domain" description="Aminotransferase class V" evidence="1">
    <location>
        <begin position="58"/>
        <end position="352"/>
    </location>
</feature>
<dbReference type="EMBL" id="CP133772">
    <property type="protein sequence ID" value="WYY01033.1"/>
    <property type="molecule type" value="Genomic_DNA"/>
</dbReference>
<dbReference type="PANTHER" id="PTHR43586">
    <property type="entry name" value="CYSTEINE DESULFURASE"/>
    <property type="match status" value="1"/>
</dbReference>
<keyword evidence="3" id="KW-1185">Reference proteome</keyword>
<dbReference type="SUPFAM" id="SSF53383">
    <property type="entry name" value="PLP-dependent transferases"/>
    <property type="match status" value="1"/>
</dbReference>